<proteinExistence type="predicted"/>
<dbReference type="InterPro" id="IPR019231">
    <property type="entry name" value="DUF2170"/>
</dbReference>
<sequence length="147" mass="16261">MENEAMSQQWTTKALYDAINATEEFPHREHLTLTLEHGTDPSISLELASYGDLHVHLAASGEQVFVSTVLCHADQVDDRAGFNDACLRLNPHNPLSNIGITTVGDEDVYTIFGELSSRSPLSNIIEEILVLAHNTIRAAHELKSFIH</sequence>
<dbReference type="EMBL" id="QQAH01000009">
    <property type="protein sequence ID" value="RDD81871.1"/>
    <property type="molecule type" value="Genomic_DNA"/>
</dbReference>
<protein>
    <submittedName>
        <fullName evidence="1">DUF2170 family protein</fullName>
    </submittedName>
</protein>
<reference evidence="1 2" key="1">
    <citation type="submission" date="2018-07" db="EMBL/GenBank/DDBJ databases">
        <title>Dyella tabacisoli L4-6T, whole genome shotgun sequence.</title>
        <authorList>
            <person name="Zhou X.-K."/>
            <person name="Li W.-J."/>
            <person name="Duan Y.-Q."/>
        </authorList>
    </citation>
    <scope>NUCLEOTIDE SEQUENCE [LARGE SCALE GENOMIC DNA]</scope>
    <source>
        <strain evidence="1 2">L4-6</strain>
    </source>
</reference>
<evidence type="ECO:0000313" key="2">
    <source>
        <dbReference type="Proteomes" id="UP000253782"/>
    </source>
</evidence>
<dbReference type="Pfam" id="PF09938">
    <property type="entry name" value="DUF2170"/>
    <property type="match status" value="1"/>
</dbReference>
<comment type="caution">
    <text evidence="1">The sequence shown here is derived from an EMBL/GenBank/DDBJ whole genome shotgun (WGS) entry which is preliminary data.</text>
</comment>
<accession>A0A369UMW4</accession>
<dbReference type="AlphaFoldDB" id="A0A369UMW4"/>
<dbReference type="Proteomes" id="UP000253782">
    <property type="component" value="Unassembled WGS sequence"/>
</dbReference>
<organism evidence="1 2">
    <name type="scientific">Dyella tabacisoli</name>
    <dbReference type="NCBI Taxonomy" id="2282381"/>
    <lineage>
        <taxon>Bacteria</taxon>
        <taxon>Pseudomonadati</taxon>
        <taxon>Pseudomonadota</taxon>
        <taxon>Gammaproteobacteria</taxon>
        <taxon>Lysobacterales</taxon>
        <taxon>Rhodanobacteraceae</taxon>
        <taxon>Dyella</taxon>
    </lineage>
</organism>
<keyword evidence="2" id="KW-1185">Reference proteome</keyword>
<dbReference type="OrthoDB" id="7677665at2"/>
<evidence type="ECO:0000313" key="1">
    <source>
        <dbReference type="EMBL" id="RDD81871.1"/>
    </source>
</evidence>
<gene>
    <name evidence="1" type="ORF">DVJ77_11375</name>
</gene>
<name>A0A369UMW4_9GAMM</name>